<reference evidence="1" key="1">
    <citation type="submission" date="2020-10" db="EMBL/GenBank/DDBJ databases">
        <authorList>
            <person name="Gilroy R."/>
        </authorList>
    </citation>
    <scope>NUCLEOTIDE SEQUENCE</scope>
    <source>
        <strain evidence="1">CHK190-19873</strain>
    </source>
</reference>
<proteinExistence type="predicted"/>
<protein>
    <submittedName>
        <fullName evidence="1">Uncharacterized protein</fullName>
    </submittedName>
</protein>
<organism evidence="1 2">
    <name type="scientific">Candidatus Limivivens intestinipullorum</name>
    <dbReference type="NCBI Taxonomy" id="2840858"/>
    <lineage>
        <taxon>Bacteria</taxon>
        <taxon>Bacillati</taxon>
        <taxon>Bacillota</taxon>
        <taxon>Clostridia</taxon>
        <taxon>Lachnospirales</taxon>
        <taxon>Lachnospiraceae</taxon>
        <taxon>Lachnospiraceae incertae sedis</taxon>
        <taxon>Candidatus Limivivens</taxon>
    </lineage>
</organism>
<evidence type="ECO:0000313" key="2">
    <source>
        <dbReference type="Proteomes" id="UP000823935"/>
    </source>
</evidence>
<reference evidence="1" key="2">
    <citation type="journal article" date="2021" name="PeerJ">
        <title>Extensive microbial diversity within the chicken gut microbiome revealed by metagenomics and culture.</title>
        <authorList>
            <person name="Gilroy R."/>
            <person name="Ravi A."/>
            <person name="Getino M."/>
            <person name="Pursley I."/>
            <person name="Horton D.L."/>
            <person name="Alikhan N.F."/>
            <person name="Baker D."/>
            <person name="Gharbi K."/>
            <person name="Hall N."/>
            <person name="Watson M."/>
            <person name="Adriaenssens E.M."/>
            <person name="Foster-Nyarko E."/>
            <person name="Jarju S."/>
            <person name="Secka A."/>
            <person name="Antonio M."/>
            <person name="Oren A."/>
            <person name="Chaudhuri R.R."/>
            <person name="La Ragione R."/>
            <person name="Hildebrand F."/>
            <person name="Pallen M.J."/>
        </authorList>
    </citation>
    <scope>NUCLEOTIDE SEQUENCE</scope>
    <source>
        <strain evidence="1">CHK190-19873</strain>
    </source>
</reference>
<comment type="caution">
    <text evidence="1">The sequence shown here is derived from an EMBL/GenBank/DDBJ whole genome shotgun (WGS) entry which is preliminary data.</text>
</comment>
<dbReference type="AlphaFoldDB" id="A0A9D1EQE6"/>
<name>A0A9D1EQE6_9FIRM</name>
<dbReference type="Proteomes" id="UP000823935">
    <property type="component" value="Unassembled WGS sequence"/>
</dbReference>
<sequence length="65" mass="7363">MIDNWAGDVKASALVEGYKPDELDQVSADVNTYLSIYGNYNTEVINTEEFPPTFFICPWPTRRGC</sequence>
<dbReference type="EMBL" id="DVIQ01000004">
    <property type="protein sequence ID" value="HIS30060.1"/>
    <property type="molecule type" value="Genomic_DNA"/>
</dbReference>
<evidence type="ECO:0000313" key="1">
    <source>
        <dbReference type="EMBL" id="HIS30060.1"/>
    </source>
</evidence>
<accession>A0A9D1EQE6</accession>
<gene>
    <name evidence="1" type="ORF">IAB44_00690</name>
</gene>